<dbReference type="SMART" id="SM00248">
    <property type="entry name" value="ANK"/>
    <property type="match status" value="4"/>
</dbReference>
<dbReference type="Gene3D" id="1.25.40.20">
    <property type="entry name" value="Ankyrin repeat-containing domain"/>
    <property type="match status" value="2"/>
</dbReference>
<organism evidence="4 5">
    <name type="scientific">Leptonema illini</name>
    <dbReference type="NCBI Taxonomy" id="183"/>
    <lineage>
        <taxon>Bacteria</taxon>
        <taxon>Pseudomonadati</taxon>
        <taxon>Spirochaetota</taxon>
        <taxon>Spirochaetia</taxon>
        <taxon>Leptospirales</taxon>
        <taxon>Leptospiraceae</taxon>
        <taxon>Leptonema</taxon>
    </lineage>
</organism>
<dbReference type="Proteomes" id="UP000460298">
    <property type="component" value="Unassembled WGS sequence"/>
</dbReference>
<feature type="repeat" description="ANK" evidence="3">
    <location>
        <begin position="104"/>
        <end position="136"/>
    </location>
</feature>
<feature type="repeat" description="ANK" evidence="3">
    <location>
        <begin position="70"/>
        <end position="103"/>
    </location>
</feature>
<evidence type="ECO:0000313" key="4">
    <source>
        <dbReference type="EMBL" id="KAB2934336.1"/>
    </source>
</evidence>
<evidence type="ECO:0000256" key="2">
    <source>
        <dbReference type="ARBA" id="ARBA00023043"/>
    </source>
</evidence>
<keyword evidence="2 3" id="KW-0040">ANK repeat</keyword>
<reference evidence="4 5" key="1">
    <citation type="submission" date="2019-10" db="EMBL/GenBank/DDBJ databases">
        <title>Extracellular Electron Transfer in a Candidatus Methanoperedens spp. Enrichment Culture.</title>
        <authorList>
            <person name="Berger S."/>
            <person name="Rangel Shaw D."/>
            <person name="Berben T."/>
            <person name="In 'T Zandt M."/>
            <person name="Frank J."/>
            <person name="Reimann J."/>
            <person name="Jetten M.S.M."/>
            <person name="Welte C.U."/>
        </authorList>
    </citation>
    <scope>NUCLEOTIDE SEQUENCE [LARGE SCALE GENOMIC DNA]</scope>
    <source>
        <strain evidence="4">SB12</strain>
    </source>
</reference>
<dbReference type="EMBL" id="WBUI01000003">
    <property type="protein sequence ID" value="KAB2934336.1"/>
    <property type="molecule type" value="Genomic_DNA"/>
</dbReference>
<dbReference type="PROSITE" id="PS50297">
    <property type="entry name" value="ANK_REP_REGION"/>
    <property type="match status" value="2"/>
</dbReference>
<evidence type="ECO:0000256" key="1">
    <source>
        <dbReference type="ARBA" id="ARBA00022737"/>
    </source>
</evidence>
<dbReference type="InterPro" id="IPR002110">
    <property type="entry name" value="Ankyrin_rpt"/>
</dbReference>
<gene>
    <name evidence="4" type="ORF">F9K24_04735</name>
</gene>
<dbReference type="AlphaFoldDB" id="A0A833H405"/>
<dbReference type="InterPro" id="IPR036770">
    <property type="entry name" value="Ankyrin_rpt-contain_sf"/>
</dbReference>
<dbReference type="Pfam" id="PF00023">
    <property type="entry name" value="Ank"/>
    <property type="match status" value="1"/>
</dbReference>
<dbReference type="PANTHER" id="PTHR24171:SF9">
    <property type="entry name" value="ANKYRIN REPEAT DOMAIN-CONTAINING PROTEIN 39"/>
    <property type="match status" value="1"/>
</dbReference>
<dbReference type="PANTHER" id="PTHR24171">
    <property type="entry name" value="ANKYRIN REPEAT DOMAIN-CONTAINING PROTEIN 39-RELATED"/>
    <property type="match status" value="1"/>
</dbReference>
<evidence type="ECO:0000256" key="3">
    <source>
        <dbReference type="PROSITE-ProRule" id="PRU00023"/>
    </source>
</evidence>
<name>A0A833H405_9LEPT</name>
<dbReference type="Pfam" id="PF12796">
    <property type="entry name" value="Ank_2"/>
    <property type="match status" value="1"/>
</dbReference>
<keyword evidence="1" id="KW-0677">Repeat</keyword>
<sequence length="177" mass="18644">MFMRNFLLHRAVNRGDAAAAARYIRGGADPNRGVFGSPAPLFVAVQNEDAAMTEALLSCGANPDLRSSTLGITPLMTAVTENTGSSIVALLLAKGANPDLQNQQGETALHMCVNLGKPDMAKLLIEAGADVNLGDRDGVTCLNLARSFHGLSDLADMLLAAGADPRKKDRHGKVYLM</sequence>
<comment type="caution">
    <text evidence="4">The sequence shown here is derived from an EMBL/GenBank/DDBJ whole genome shotgun (WGS) entry which is preliminary data.</text>
</comment>
<protein>
    <submittedName>
        <fullName evidence="4">Ankyrin repeat domain-containing protein</fullName>
    </submittedName>
</protein>
<proteinExistence type="predicted"/>
<dbReference type="PROSITE" id="PS50088">
    <property type="entry name" value="ANK_REPEAT"/>
    <property type="match status" value="2"/>
</dbReference>
<evidence type="ECO:0000313" key="5">
    <source>
        <dbReference type="Proteomes" id="UP000460298"/>
    </source>
</evidence>
<accession>A0A833H405</accession>
<dbReference type="SUPFAM" id="SSF48403">
    <property type="entry name" value="Ankyrin repeat"/>
    <property type="match status" value="1"/>
</dbReference>